<keyword evidence="11" id="KW-1185">Reference proteome</keyword>
<dbReference type="PANTHER" id="PTHR33908">
    <property type="entry name" value="MANNOSYLTRANSFERASE YKCB-RELATED"/>
    <property type="match status" value="1"/>
</dbReference>
<keyword evidence="7 8" id="KW-0472">Membrane</keyword>
<evidence type="ECO:0000313" key="10">
    <source>
        <dbReference type="EMBL" id="SDP18231.1"/>
    </source>
</evidence>
<evidence type="ECO:0000256" key="2">
    <source>
        <dbReference type="ARBA" id="ARBA00022475"/>
    </source>
</evidence>
<dbReference type="GO" id="GO:0016757">
    <property type="term" value="F:glycosyltransferase activity"/>
    <property type="evidence" value="ECO:0007669"/>
    <property type="project" value="UniProtKB-KW"/>
</dbReference>
<feature type="transmembrane region" description="Helical" evidence="8">
    <location>
        <begin position="310"/>
        <end position="332"/>
    </location>
</feature>
<feature type="transmembrane region" description="Helical" evidence="8">
    <location>
        <begin position="270"/>
        <end position="289"/>
    </location>
</feature>
<evidence type="ECO:0000256" key="8">
    <source>
        <dbReference type="SAM" id="Phobius"/>
    </source>
</evidence>
<feature type="domain" description="Glycosyltransferase RgtA/B/C/D-like" evidence="9">
    <location>
        <begin position="75"/>
        <end position="236"/>
    </location>
</feature>
<feature type="transmembrane region" description="Helical" evidence="8">
    <location>
        <begin position="124"/>
        <end position="141"/>
    </location>
</feature>
<evidence type="ECO:0000259" key="9">
    <source>
        <dbReference type="Pfam" id="PF13231"/>
    </source>
</evidence>
<dbReference type="RefSeq" id="WP_090228973.1">
    <property type="nucleotide sequence ID" value="NZ_FNJC01000003.1"/>
</dbReference>
<keyword evidence="4" id="KW-0808">Transferase</keyword>
<evidence type="ECO:0000256" key="7">
    <source>
        <dbReference type="ARBA" id="ARBA00023136"/>
    </source>
</evidence>
<dbReference type="PANTHER" id="PTHR33908:SF11">
    <property type="entry name" value="MEMBRANE PROTEIN"/>
    <property type="match status" value="1"/>
</dbReference>
<dbReference type="InterPro" id="IPR038731">
    <property type="entry name" value="RgtA/B/C-like"/>
</dbReference>
<dbReference type="Proteomes" id="UP000198795">
    <property type="component" value="Unassembled WGS sequence"/>
</dbReference>
<gene>
    <name evidence="10" type="ORF">SAMN04488061_2419</name>
</gene>
<keyword evidence="6 8" id="KW-1133">Transmembrane helix</keyword>
<keyword evidence="3 10" id="KW-0328">Glycosyltransferase</keyword>
<feature type="transmembrane region" description="Helical" evidence="8">
    <location>
        <begin position="217"/>
        <end position="238"/>
    </location>
</feature>
<comment type="subcellular location">
    <subcellularLocation>
        <location evidence="1">Cell membrane</location>
        <topology evidence="1">Multi-pass membrane protein</topology>
    </subcellularLocation>
</comment>
<feature type="transmembrane region" description="Helical" evidence="8">
    <location>
        <begin position="370"/>
        <end position="389"/>
    </location>
</feature>
<protein>
    <submittedName>
        <fullName evidence="10">Dolichyl-phosphate-mannose-protein mannosyltransferase</fullName>
    </submittedName>
</protein>
<comment type="caution">
    <text evidence="10">The sequence shown here is derived from an EMBL/GenBank/DDBJ whole genome shotgun (WGS) entry which is preliminary data.</text>
</comment>
<proteinExistence type="predicted"/>
<organism evidence="10 11">
    <name type="scientific">Filomicrobium insigne</name>
    <dbReference type="NCBI Taxonomy" id="418854"/>
    <lineage>
        <taxon>Bacteria</taxon>
        <taxon>Pseudomonadati</taxon>
        <taxon>Pseudomonadota</taxon>
        <taxon>Alphaproteobacteria</taxon>
        <taxon>Hyphomicrobiales</taxon>
        <taxon>Hyphomicrobiaceae</taxon>
        <taxon>Filomicrobium</taxon>
    </lineage>
</organism>
<feature type="transmembrane region" description="Helical" evidence="8">
    <location>
        <begin position="338"/>
        <end position="358"/>
    </location>
</feature>
<dbReference type="EMBL" id="FNJC01000003">
    <property type="protein sequence ID" value="SDP18231.1"/>
    <property type="molecule type" value="Genomic_DNA"/>
</dbReference>
<dbReference type="Pfam" id="PF13231">
    <property type="entry name" value="PMT_2"/>
    <property type="match status" value="1"/>
</dbReference>
<evidence type="ECO:0000256" key="5">
    <source>
        <dbReference type="ARBA" id="ARBA00022692"/>
    </source>
</evidence>
<reference evidence="10 11" key="1">
    <citation type="submission" date="2016-10" db="EMBL/GenBank/DDBJ databases">
        <authorList>
            <person name="Varghese N."/>
            <person name="Submissions S."/>
        </authorList>
    </citation>
    <scope>NUCLEOTIDE SEQUENCE [LARGE SCALE GENOMIC DNA]</scope>
    <source>
        <strain evidence="10 11">CGMCC 1.6497</strain>
    </source>
</reference>
<evidence type="ECO:0000256" key="3">
    <source>
        <dbReference type="ARBA" id="ARBA00022676"/>
    </source>
</evidence>
<evidence type="ECO:0000256" key="1">
    <source>
        <dbReference type="ARBA" id="ARBA00004651"/>
    </source>
</evidence>
<feature type="transmembrane region" description="Helical" evidence="8">
    <location>
        <begin position="26"/>
        <end position="47"/>
    </location>
</feature>
<evidence type="ECO:0000313" key="11">
    <source>
        <dbReference type="Proteomes" id="UP000198795"/>
    </source>
</evidence>
<feature type="transmembrane region" description="Helical" evidence="8">
    <location>
        <begin position="99"/>
        <end position="117"/>
    </location>
</feature>
<keyword evidence="2" id="KW-1003">Cell membrane</keyword>
<accession>A0A1H0QLG6</accession>
<sequence>MAQSQEGQANAANVGVQQDRRALQGLALVLFAVLTYSFLHVGFRLLASNVLGEDDVVDNILVQNLQAGYDAFPRQPPLYDWVLWGVQQVMGPHIESFLLIKYTALIATAGFLYLSALRVFKDRLFAILTVESLALIYQISWRFHEGFTHEVGAMVAVTATLWVFLRIAEDGGIGNFILLGVIAGLGFLTEPAYTVFLASLCLAASLQPGLRRRLFRAPLLLSLVIAVAIASPYLWWLLSDPRRLRWLTNADPYNWKYALDGFVDALRGPLAYLSPLIIILPLIFPRYLPTAWVDLGRAPTKSDPPDLEQWILHTALVAYALSIVGALAFAIHGLAVHVLMPLYITSTIWLFGVARRASGTPLHVKRFTRLAILIAVIAFVARMANMFILDPVCKTCRWGIPYSTLAQSMQDRGFDPKGTIISIDDELAGNLRSQFPEATIVTRRYPTFTPEGADWSRGSRAYVWGANIPQKQAHTFMGRMLPEGRSVDEADTLTVPWHHLWREDGYRTTEWKLLIINDAP</sequence>
<evidence type="ECO:0000256" key="4">
    <source>
        <dbReference type="ARBA" id="ARBA00022679"/>
    </source>
</evidence>
<feature type="transmembrane region" description="Helical" evidence="8">
    <location>
        <begin position="147"/>
        <end position="165"/>
    </location>
</feature>
<keyword evidence="5 8" id="KW-0812">Transmembrane</keyword>
<evidence type="ECO:0000256" key="6">
    <source>
        <dbReference type="ARBA" id="ARBA00022989"/>
    </source>
</evidence>
<feature type="transmembrane region" description="Helical" evidence="8">
    <location>
        <begin position="172"/>
        <end position="188"/>
    </location>
</feature>
<name>A0A1H0QLG6_9HYPH</name>
<dbReference type="InterPro" id="IPR050297">
    <property type="entry name" value="LipidA_mod_glycosyltrf_83"/>
</dbReference>